<dbReference type="CDD" id="cd16657">
    <property type="entry name" value="RING-Ubox_UBE4A"/>
    <property type="match status" value="1"/>
</dbReference>
<evidence type="ECO:0000256" key="7">
    <source>
        <dbReference type="ARBA" id="ARBA00022490"/>
    </source>
</evidence>
<dbReference type="SUPFAM" id="SSF57850">
    <property type="entry name" value="RING/U-box"/>
    <property type="match status" value="1"/>
</dbReference>
<dbReference type="OMA" id="SNAFMTN"/>
<evidence type="ECO:0000256" key="5">
    <source>
        <dbReference type="ARBA" id="ARBA00007434"/>
    </source>
</evidence>
<dbReference type="InterPro" id="IPR003613">
    <property type="entry name" value="Ubox_domain"/>
</dbReference>
<dbReference type="GO" id="GO:0005737">
    <property type="term" value="C:cytoplasm"/>
    <property type="evidence" value="ECO:0007669"/>
    <property type="project" value="UniProtKB-SubCell"/>
</dbReference>
<dbReference type="InParanoid" id="A3LZR6"/>
<protein>
    <recommendedName>
        <fullName evidence="6">RING-type E3 ubiquitin transferase</fullName>
        <ecNumber evidence="6">2.3.2.27</ecNumber>
    </recommendedName>
</protein>
<dbReference type="EC" id="2.3.2.27" evidence="6"/>
<dbReference type="HOGENOM" id="CLU_003224_0_1_1"/>
<evidence type="ECO:0000256" key="11">
    <source>
        <dbReference type="SAM" id="MobiDB-lite"/>
    </source>
</evidence>
<evidence type="ECO:0000256" key="6">
    <source>
        <dbReference type="ARBA" id="ARBA00012483"/>
    </source>
</evidence>
<dbReference type="SMART" id="SM00504">
    <property type="entry name" value="Ubox"/>
    <property type="match status" value="1"/>
</dbReference>
<dbReference type="GO" id="GO:0006511">
    <property type="term" value="P:ubiquitin-dependent protein catabolic process"/>
    <property type="evidence" value="ECO:0007669"/>
    <property type="project" value="EnsemblFungi"/>
</dbReference>
<dbReference type="GO" id="GO:0036503">
    <property type="term" value="P:ERAD pathway"/>
    <property type="evidence" value="ECO:0007669"/>
    <property type="project" value="EnsemblFungi"/>
</dbReference>
<dbReference type="EMBL" id="CP000502">
    <property type="protein sequence ID" value="ABN68386.2"/>
    <property type="molecule type" value="Genomic_DNA"/>
</dbReference>
<dbReference type="RefSeq" id="XP_001386415.2">
    <property type="nucleotide sequence ID" value="XM_001386378.1"/>
</dbReference>
<dbReference type="GO" id="GO:0031398">
    <property type="term" value="P:positive regulation of protein ubiquitination"/>
    <property type="evidence" value="ECO:0007669"/>
    <property type="project" value="EnsemblFungi"/>
</dbReference>
<dbReference type="PANTHER" id="PTHR13931:SF2">
    <property type="entry name" value="UBIQUITIN CONJUGATION FACTOR E4 B"/>
    <property type="match status" value="1"/>
</dbReference>
<keyword evidence="9" id="KW-0833">Ubl conjugation pathway</keyword>
<keyword evidence="14" id="KW-1185">Reference proteome</keyword>
<feature type="domain" description="U-box" evidence="12">
    <location>
        <begin position="960"/>
        <end position="1034"/>
    </location>
</feature>
<dbReference type="AlphaFoldDB" id="A3LZR6"/>
<dbReference type="STRING" id="322104.A3LZR6"/>
<dbReference type="PROSITE" id="PS51698">
    <property type="entry name" value="U_BOX"/>
    <property type="match status" value="1"/>
</dbReference>
<evidence type="ECO:0000256" key="3">
    <source>
        <dbReference type="ARBA" id="ARBA00004496"/>
    </source>
</evidence>
<comment type="catalytic activity">
    <reaction evidence="1">
        <text>S-ubiquitinyl-[E2 ubiquitin-conjugating enzyme]-L-cysteine + [acceptor protein]-L-lysine = [E2 ubiquitin-conjugating enzyme]-L-cysteine + N(6)-ubiquitinyl-[acceptor protein]-L-lysine.</text>
        <dbReference type="EC" id="2.3.2.27"/>
    </reaction>
</comment>
<evidence type="ECO:0000256" key="8">
    <source>
        <dbReference type="ARBA" id="ARBA00022679"/>
    </source>
</evidence>
<dbReference type="Pfam" id="PF10408">
    <property type="entry name" value="Ufd2P_core"/>
    <property type="match status" value="1"/>
</dbReference>
<accession>A3LZR6</accession>
<evidence type="ECO:0000256" key="1">
    <source>
        <dbReference type="ARBA" id="ARBA00000900"/>
    </source>
</evidence>
<sequence length="1046" mass="118907">MSSADEIRAKRLAKLSAQPSAVNNGDSPKASTHADSASIQTSNPAPAAAPKPVAIPKQPVVVPPKAPKEIVTLTEEEQLAEWMKLEIENIFQVTINPQHNNKSLVYLATLVSDLASSQKLLGPSDLEAIFMEVLTDLGVPSPNKSPIEYLYNVYHKAYGTKRILPVKSPLYNSKIAIINEIIRLSVSYGSISFQIPDMFLNNDLASSIQLFIRRGHDLTPFLIDIIHSSIEQDCLLDILNIILPTLSVQLYSSNLHDRTYANTLLLFESLVNIKPVAAVFSQVEGFQPPSRENALDFEHKTILGSILRLSPLDEKVSMSLFASDPSPIQLNGLMESMQNEYKVLIERLFYIVDKLIRGSAETREALLIWFSELINLSHLRRGSHADYAKLPSDAIMYNISIILIKLSLPFLDYPTFSKIEKIDVDYFSKSKLLNITEESRVNSSIAEADEYYKEKSELISPNFISTCFNLTLTYLHYGMGGIYIHYDRLKNTVKQLNERIAMINSPVSPPGVNPMQLQFMRQQLPALQKSVHKSKATMHAITALFSFRPLQLEVFDFVVGACTFITKLIDPSHTYPKSRLSIPIFKIDKVSQLDDHDFLKTKTPEPWKYYPEYILEGIINYCKFSVNFRGCPLVLNDVKLRLFVEFAIVLLRCPELIGNPHMKANLVELLYIGVIDGDRGFITPILSENKLVMDNILYSLLDFYVMVEKTGAHTQFYDKFNSRYYISVIIEQLWKNPIYRGQLTDYSKHNVDFFIRFIARMLNDTTFLLDETFNELEKIHDCQVELKNRQQGQTNEELGTDEELSNKLTSAERTAKSYMGLTTKTMQLFKLFTKEVPQGFVLPEIVDRLAGMLDYNLSAMVGPKCSNLKVEAPESYGFEPKKTLADLCEIYSNLANQNKFVVAVSRDGRSFNLAYFEKAEQILTTKTYVDPKIIKTLINFAKRAEIQRQEDEDEEMELGEVPDEFLDPLMYTVMEDPVVLPTSKISIDRSTIKAHLLSDPTDPFNRMPLKMEDVVDDVELKEKILAFKRDKKAERIAAKSDDMDVT</sequence>
<dbReference type="FunFam" id="3.30.40.10:FF:000055">
    <property type="entry name" value="Ubiquitin conjugation factor e4 a"/>
    <property type="match status" value="1"/>
</dbReference>
<evidence type="ECO:0000256" key="4">
    <source>
        <dbReference type="ARBA" id="ARBA00004906"/>
    </source>
</evidence>
<evidence type="ECO:0000259" key="12">
    <source>
        <dbReference type="PROSITE" id="PS51698"/>
    </source>
</evidence>
<evidence type="ECO:0000256" key="10">
    <source>
        <dbReference type="ARBA" id="ARBA00023242"/>
    </source>
</evidence>
<dbReference type="Pfam" id="PF04564">
    <property type="entry name" value="U-box"/>
    <property type="match status" value="1"/>
</dbReference>
<keyword evidence="8" id="KW-0808">Transferase</keyword>
<gene>
    <name evidence="13" type="ORF">PICST_64503</name>
</gene>
<dbReference type="eggNOG" id="KOG2042">
    <property type="taxonomic scope" value="Eukaryota"/>
</dbReference>
<keyword evidence="10" id="KW-0539">Nucleus</keyword>
<dbReference type="GO" id="GO:0005634">
    <property type="term" value="C:nucleus"/>
    <property type="evidence" value="ECO:0007669"/>
    <property type="project" value="UniProtKB-SubCell"/>
</dbReference>
<name>A3LZR6_PICST</name>
<comment type="subcellular location">
    <subcellularLocation>
        <location evidence="3">Cytoplasm</location>
    </subcellularLocation>
    <subcellularLocation>
        <location evidence="2">Nucleus</location>
    </subcellularLocation>
</comment>
<dbReference type="KEGG" id="pic:PICST_64503"/>
<dbReference type="InterPro" id="IPR045132">
    <property type="entry name" value="UBE4"/>
</dbReference>
<dbReference type="GO" id="GO:0000151">
    <property type="term" value="C:ubiquitin ligase complex"/>
    <property type="evidence" value="ECO:0007669"/>
    <property type="project" value="InterPro"/>
</dbReference>
<keyword evidence="7" id="KW-0963">Cytoplasm</keyword>
<dbReference type="FunCoup" id="A3LZR6">
    <property type="interactions" value="1285"/>
</dbReference>
<dbReference type="Gene3D" id="3.30.40.10">
    <property type="entry name" value="Zinc/RING finger domain, C3HC4 (zinc finger)"/>
    <property type="match status" value="1"/>
</dbReference>
<dbReference type="InterPro" id="IPR019474">
    <property type="entry name" value="Ub_conjug_fac_E4_core"/>
</dbReference>
<dbReference type="GO" id="GO:0071361">
    <property type="term" value="P:cellular response to ethanol"/>
    <property type="evidence" value="ECO:0007669"/>
    <property type="project" value="EnsemblFungi"/>
</dbReference>
<dbReference type="InterPro" id="IPR013083">
    <property type="entry name" value="Znf_RING/FYVE/PHD"/>
</dbReference>
<organism evidence="13 14">
    <name type="scientific">Scheffersomyces stipitis (strain ATCC 58785 / CBS 6054 / NBRC 10063 / NRRL Y-11545)</name>
    <name type="common">Yeast</name>
    <name type="synonym">Pichia stipitis</name>
    <dbReference type="NCBI Taxonomy" id="322104"/>
    <lineage>
        <taxon>Eukaryota</taxon>
        <taxon>Fungi</taxon>
        <taxon>Dikarya</taxon>
        <taxon>Ascomycota</taxon>
        <taxon>Saccharomycotina</taxon>
        <taxon>Pichiomycetes</taxon>
        <taxon>Debaryomycetaceae</taxon>
        <taxon>Scheffersomyces</taxon>
    </lineage>
</organism>
<evidence type="ECO:0000313" key="13">
    <source>
        <dbReference type="EMBL" id="ABN68386.2"/>
    </source>
</evidence>
<dbReference type="GO" id="GO:0034450">
    <property type="term" value="F:ubiquitin-ubiquitin ligase activity"/>
    <property type="evidence" value="ECO:0007669"/>
    <property type="project" value="EnsemblFungi"/>
</dbReference>
<comment type="pathway">
    <text evidence="4">Protein modification; protein ubiquitination.</text>
</comment>
<dbReference type="UniPathway" id="UPA00143"/>
<dbReference type="GeneID" id="4841038"/>
<feature type="region of interest" description="Disordered" evidence="11">
    <location>
        <begin position="1"/>
        <end position="51"/>
    </location>
</feature>
<evidence type="ECO:0000313" key="14">
    <source>
        <dbReference type="Proteomes" id="UP000002258"/>
    </source>
</evidence>
<dbReference type="Proteomes" id="UP000002258">
    <property type="component" value="Chromosome 8"/>
</dbReference>
<dbReference type="GO" id="GO:0070936">
    <property type="term" value="P:protein K48-linked ubiquitination"/>
    <property type="evidence" value="ECO:0007669"/>
    <property type="project" value="EnsemblFungi"/>
</dbReference>
<dbReference type="OrthoDB" id="20295at2759"/>
<evidence type="ECO:0000256" key="2">
    <source>
        <dbReference type="ARBA" id="ARBA00004123"/>
    </source>
</evidence>
<proteinExistence type="inferred from homology"/>
<evidence type="ECO:0000256" key="9">
    <source>
        <dbReference type="ARBA" id="ARBA00022786"/>
    </source>
</evidence>
<dbReference type="PANTHER" id="PTHR13931">
    <property type="entry name" value="UBIQUITINATION FACTOR E4"/>
    <property type="match status" value="1"/>
</dbReference>
<feature type="compositionally biased region" description="Polar residues" evidence="11">
    <location>
        <begin position="17"/>
        <end position="43"/>
    </location>
</feature>
<reference evidence="13 14" key="1">
    <citation type="journal article" date="2007" name="Nat. Biotechnol.">
        <title>Genome sequence of the lignocellulose-bioconverting and xylose-fermenting yeast Pichia stipitis.</title>
        <authorList>
            <person name="Jeffries T.W."/>
            <person name="Grigoriev I.V."/>
            <person name="Grimwood J."/>
            <person name="Laplaza J.M."/>
            <person name="Aerts A."/>
            <person name="Salamov A."/>
            <person name="Schmutz J."/>
            <person name="Lindquist E."/>
            <person name="Dehal P."/>
            <person name="Shapiro H."/>
            <person name="Jin Y.S."/>
            <person name="Passoth V."/>
            <person name="Richardson P.M."/>
        </authorList>
    </citation>
    <scope>NUCLEOTIDE SEQUENCE [LARGE SCALE GENOMIC DNA]</scope>
    <source>
        <strain evidence="14">ATCC 58785 / CBS 6054 / NBRC 10063 / NRRL Y-11545</strain>
    </source>
</reference>
<comment type="similarity">
    <text evidence="5">Belongs to the ubiquitin conjugation factor E4 family.</text>
</comment>